<feature type="region of interest" description="Disordered" evidence="1">
    <location>
        <begin position="188"/>
        <end position="283"/>
    </location>
</feature>
<reference evidence="3 4" key="1">
    <citation type="submission" date="2020-06" db="EMBL/GenBank/DDBJ databases">
        <title>Draft genome of Uliginosibacterium sp. IMCC34675.</title>
        <authorList>
            <person name="Song J."/>
        </authorList>
    </citation>
    <scope>NUCLEOTIDE SEQUENCE [LARGE SCALE GENOMIC DNA]</scope>
    <source>
        <strain evidence="3 4">IMCC34675</strain>
    </source>
</reference>
<dbReference type="EMBL" id="JABCSC020000002">
    <property type="protein sequence ID" value="NSL55184.1"/>
    <property type="molecule type" value="Genomic_DNA"/>
</dbReference>
<dbReference type="Pfam" id="PF02120">
    <property type="entry name" value="Flg_hook"/>
    <property type="match status" value="1"/>
</dbReference>
<keyword evidence="3" id="KW-0966">Cell projection</keyword>
<sequence>MIPGDLASRLRVLLEASIQPISVAHEIAPDLPRLQPGQRITALIESPLPDGSFRALVAGKTITLALPESAKSGDSLELLVTGQRGGTVHARLAPAAETPPADGDELPRTALSKTGQLISQLITGRHGEARPQALNRGEPLLPATQTPRAATLAPVLQQAVSQSGVFYEAHLRQWVEGKRSLASLLAEPQAAGMPESEGGETTTSGLLPRTASSTAAAPTAPPASSAGSPAQASANPQAPTGVAQALNSQTTPDTERERETSALRVATGTTAANATDNTAPARTADPITPVMLQQLEALASNQLSWQGQAWPGMQLQWSLVDPESESPQRGEADQGQVWRSNLRVDLPALGGIQARLLLGPQGLSLLIDTDRADTAEKMRAAQPALQASLEAAGLDPRHITVSEHVSA</sequence>
<feature type="domain" description="Flagellar hook-length control protein-like C-terminal" evidence="2">
    <location>
        <begin position="331"/>
        <end position="404"/>
    </location>
</feature>
<keyword evidence="3" id="KW-0969">Cilium</keyword>
<dbReference type="Proteomes" id="UP000778523">
    <property type="component" value="Unassembled WGS sequence"/>
</dbReference>
<name>A0ABX2IEV2_9RHOO</name>
<protein>
    <submittedName>
        <fullName evidence="3">Flagellar hook-length control protein FliK</fullName>
    </submittedName>
</protein>
<feature type="compositionally biased region" description="Low complexity" evidence="1">
    <location>
        <begin position="210"/>
        <end position="240"/>
    </location>
</feature>
<keyword evidence="4" id="KW-1185">Reference proteome</keyword>
<proteinExistence type="predicted"/>
<comment type="caution">
    <text evidence="3">The sequence shown here is derived from an EMBL/GenBank/DDBJ whole genome shotgun (WGS) entry which is preliminary data.</text>
</comment>
<evidence type="ECO:0000259" key="2">
    <source>
        <dbReference type="Pfam" id="PF02120"/>
    </source>
</evidence>
<dbReference type="RefSeq" id="WP_170021636.1">
    <property type="nucleotide sequence ID" value="NZ_JABCSC020000002.1"/>
</dbReference>
<evidence type="ECO:0000256" key="1">
    <source>
        <dbReference type="SAM" id="MobiDB-lite"/>
    </source>
</evidence>
<dbReference type="InterPro" id="IPR021136">
    <property type="entry name" value="Flagellar_hook_control-like_C"/>
</dbReference>
<feature type="compositionally biased region" description="Low complexity" evidence="1">
    <location>
        <begin position="266"/>
        <end position="283"/>
    </location>
</feature>
<evidence type="ECO:0000313" key="3">
    <source>
        <dbReference type="EMBL" id="NSL55184.1"/>
    </source>
</evidence>
<organism evidence="3 4">
    <name type="scientific">Uliginosibacterium aquaticum</name>
    <dbReference type="NCBI Taxonomy" id="2731212"/>
    <lineage>
        <taxon>Bacteria</taxon>
        <taxon>Pseudomonadati</taxon>
        <taxon>Pseudomonadota</taxon>
        <taxon>Betaproteobacteria</taxon>
        <taxon>Rhodocyclales</taxon>
        <taxon>Zoogloeaceae</taxon>
        <taxon>Uliginosibacterium</taxon>
    </lineage>
</organism>
<evidence type="ECO:0000313" key="4">
    <source>
        <dbReference type="Proteomes" id="UP000778523"/>
    </source>
</evidence>
<gene>
    <name evidence="3" type="ORF">HJ583_009130</name>
</gene>
<keyword evidence="3" id="KW-0282">Flagellum</keyword>
<accession>A0ABX2IEV2</accession>